<sequence>MEELCELANQPRLSARKVAPIRHESAPEPVIVSVTAGHREGRTYRLSKLLRRI</sequence>
<dbReference type="Proteomes" id="UP000184499">
    <property type="component" value="Unassembled WGS sequence"/>
</dbReference>
<dbReference type="AlphaFoldDB" id="A0A1L9ULL7"/>
<accession>A0A1L9ULL7</accession>
<dbReference type="RefSeq" id="XP_067479744.1">
    <property type="nucleotide sequence ID" value="XM_067624752.1"/>
</dbReference>
<dbReference type="GeneID" id="93577240"/>
<keyword evidence="2" id="KW-1185">Reference proteome</keyword>
<organism evidence="1 2">
    <name type="scientific">Aspergillus brasiliensis (strain CBS 101740 / IMI 381727 / IBT 21946)</name>
    <dbReference type="NCBI Taxonomy" id="767769"/>
    <lineage>
        <taxon>Eukaryota</taxon>
        <taxon>Fungi</taxon>
        <taxon>Dikarya</taxon>
        <taxon>Ascomycota</taxon>
        <taxon>Pezizomycotina</taxon>
        <taxon>Eurotiomycetes</taxon>
        <taxon>Eurotiomycetidae</taxon>
        <taxon>Eurotiales</taxon>
        <taxon>Aspergillaceae</taxon>
        <taxon>Aspergillus</taxon>
        <taxon>Aspergillus subgen. Circumdati</taxon>
    </lineage>
</organism>
<protein>
    <submittedName>
        <fullName evidence="1">Uncharacterized protein</fullName>
    </submittedName>
</protein>
<dbReference type="VEuPathDB" id="FungiDB:ASPBRDRAFT_42196"/>
<name>A0A1L9ULL7_ASPBC</name>
<dbReference type="EMBL" id="KV878683">
    <property type="protein sequence ID" value="OJJ72496.1"/>
    <property type="molecule type" value="Genomic_DNA"/>
</dbReference>
<evidence type="ECO:0000313" key="1">
    <source>
        <dbReference type="EMBL" id="OJJ72496.1"/>
    </source>
</evidence>
<proteinExistence type="predicted"/>
<reference evidence="2" key="1">
    <citation type="journal article" date="2017" name="Genome Biol.">
        <title>Comparative genomics reveals high biological diversity and specific adaptations in the industrially and medically important fungal genus Aspergillus.</title>
        <authorList>
            <person name="de Vries R.P."/>
            <person name="Riley R."/>
            <person name="Wiebenga A."/>
            <person name="Aguilar-Osorio G."/>
            <person name="Amillis S."/>
            <person name="Uchima C.A."/>
            <person name="Anderluh G."/>
            <person name="Asadollahi M."/>
            <person name="Askin M."/>
            <person name="Barry K."/>
            <person name="Battaglia E."/>
            <person name="Bayram O."/>
            <person name="Benocci T."/>
            <person name="Braus-Stromeyer S.A."/>
            <person name="Caldana C."/>
            <person name="Canovas D."/>
            <person name="Cerqueira G.C."/>
            <person name="Chen F."/>
            <person name="Chen W."/>
            <person name="Choi C."/>
            <person name="Clum A."/>
            <person name="Dos Santos R.A."/>
            <person name="Damasio A.R."/>
            <person name="Diallinas G."/>
            <person name="Emri T."/>
            <person name="Fekete E."/>
            <person name="Flipphi M."/>
            <person name="Freyberg S."/>
            <person name="Gallo A."/>
            <person name="Gournas C."/>
            <person name="Habgood R."/>
            <person name="Hainaut M."/>
            <person name="Harispe M.L."/>
            <person name="Henrissat B."/>
            <person name="Hilden K.S."/>
            <person name="Hope R."/>
            <person name="Hossain A."/>
            <person name="Karabika E."/>
            <person name="Karaffa L."/>
            <person name="Karanyi Z."/>
            <person name="Krasevec N."/>
            <person name="Kuo A."/>
            <person name="Kusch H."/>
            <person name="LaButti K."/>
            <person name="Lagendijk E.L."/>
            <person name="Lapidus A."/>
            <person name="Levasseur A."/>
            <person name="Lindquist E."/>
            <person name="Lipzen A."/>
            <person name="Logrieco A.F."/>
            <person name="MacCabe A."/>
            <person name="Maekelae M.R."/>
            <person name="Malavazi I."/>
            <person name="Melin P."/>
            <person name="Meyer V."/>
            <person name="Mielnichuk N."/>
            <person name="Miskei M."/>
            <person name="Molnar A.P."/>
            <person name="Mule G."/>
            <person name="Ngan C.Y."/>
            <person name="Orejas M."/>
            <person name="Orosz E."/>
            <person name="Ouedraogo J.P."/>
            <person name="Overkamp K.M."/>
            <person name="Park H.-S."/>
            <person name="Perrone G."/>
            <person name="Piumi F."/>
            <person name="Punt P.J."/>
            <person name="Ram A.F."/>
            <person name="Ramon A."/>
            <person name="Rauscher S."/>
            <person name="Record E."/>
            <person name="Riano-Pachon D.M."/>
            <person name="Robert V."/>
            <person name="Roehrig J."/>
            <person name="Ruller R."/>
            <person name="Salamov A."/>
            <person name="Salih N.S."/>
            <person name="Samson R.A."/>
            <person name="Sandor E."/>
            <person name="Sanguinetti M."/>
            <person name="Schuetze T."/>
            <person name="Sepcic K."/>
            <person name="Shelest E."/>
            <person name="Sherlock G."/>
            <person name="Sophianopoulou V."/>
            <person name="Squina F.M."/>
            <person name="Sun H."/>
            <person name="Susca A."/>
            <person name="Todd R.B."/>
            <person name="Tsang A."/>
            <person name="Unkles S.E."/>
            <person name="van de Wiele N."/>
            <person name="van Rossen-Uffink D."/>
            <person name="Oliveira J.V."/>
            <person name="Vesth T.C."/>
            <person name="Visser J."/>
            <person name="Yu J.-H."/>
            <person name="Zhou M."/>
            <person name="Andersen M.R."/>
            <person name="Archer D.B."/>
            <person name="Baker S.E."/>
            <person name="Benoit I."/>
            <person name="Brakhage A.A."/>
            <person name="Braus G.H."/>
            <person name="Fischer R."/>
            <person name="Frisvad J.C."/>
            <person name="Goldman G.H."/>
            <person name="Houbraken J."/>
            <person name="Oakley B."/>
            <person name="Pocsi I."/>
            <person name="Scazzocchio C."/>
            <person name="Seiboth B."/>
            <person name="vanKuyk P.A."/>
            <person name="Wortman J."/>
            <person name="Dyer P.S."/>
            <person name="Grigoriev I.V."/>
        </authorList>
    </citation>
    <scope>NUCLEOTIDE SEQUENCE [LARGE SCALE GENOMIC DNA]</scope>
    <source>
        <strain evidence="2">CBS 101740 / IMI 381727 / IBT 21946</strain>
    </source>
</reference>
<gene>
    <name evidence="1" type="ORF">ASPBRDRAFT_42196</name>
</gene>
<evidence type="ECO:0000313" key="2">
    <source>
        <dbReference type="Proteomes" id="UP000184499"/>
    </source>
</evidence>